<proteinExistence type="predicted"/>
<reference evidence="1" key="1">
    <citation type="submission" date="2023-04" db="EMBL/GenBank/DDBJ databases">
        <title>A chromosome-level genome assembly of the parasitoid wasp Eretmocerus hayati.</title>
        <authorList>
            <person name="Zhong Y."/>
            <person name="Liu S."/>
            <person name="Liu Y."/>
        </authorList>
    </citation>
    <scope>NUCLEOTIDE SEQUENCE</scope>
    <source>
        <strain evidence="1">ZJU_SS_LIU_2023</strain>
    </source>
</reference>
<evidence type="ECO:0000313" key="1">
    <source>
        <dbReference type="EMBL" id="KAJ8677948.1"/>
    </source>
</evidence>
<accession>A0ACC2P3A7</accession>
<name>A0ACC2P3A7_9HYME</name>
<sequence>MYALAKFKRNREYPVIPLGWLHNENQSCWWPKRSANVEKMIENQELPEKTWNSFLKVVKIIGGNHRKAEKCLEVFLNHPTDQFSTDFDDSEIILPEDEQDDVATPNPSNVEKNNSTVSTPAHYRDRANERHSSTSAEDSESSNSQGSNSDSDSDNFKSDDETRPLKKRAIFMNTREVPRSVIDEVNEDQEDYYDLYDKEHYDDLLNEPKMFDKSPDPQKN</sequence>
<dbReference type="Proteomes" id="UP001239111">
    <property type="component" value="Chromosome 2"/>
</dbReference>
<gene>
    <name evidence="1" type="ORF">QAD02_013735</name>
</gene>
<organism evidence="1 2">
    <name type="scientific">Eretmocerus hayati</name>
    <dbReference type="NCBI Taxonomy" id="131215"/>
    <lineage>
        <taxon>Eukaryota</taxon>
        <taxon>Metazoa</taxon>
        <taxon>Ecdysozoa</taxon>
        <taxon>Arthropoda</taxon>
        <taxon>Hexapoda</taxon>
        <taxon>Insecta</taxon>
        <taxon>Pterygota</taxon>
        <taxon>Neoptera</taxon>
        <taxon>Endopterygota</taxon>
        <taxon>Hymenoptera</taxon>
        <taxon>Apocrita</taxon>
        <taxon>Proctotrupomorpha</taxon>
        <taxon>Chalcidoidea</taxon>
        <taxon>Aphelinidae</taxon>
        <taxon>Aphelininae</taxon>
        <taxon>Eretmocerus</taxon>
    </lineage>
</organism>
<evidence type="ECO:0000313" key="2">
    <source>
        <dbReference type="Proteomes" id="UP001239111"/>
    </source>
</evidence>
<keyword evidence="2" id="KW-1185">Reference proteome</keyword>
<dbReference type="EMBL" id="CM056742">
    <property type="protein sequence ID" value="KAJ8677948.1"/>
    <property type="molecule type" value="Genomic_DNA"/>
</dbReference>
<comment type="caution">
    <text evidence="1">The sequence shown here is derived from an EMBL/GenBank/DDBJ whole genome shotgun (WGS) entry which is preliminary data.</text>
</comment>
<protein>
    <submittedName>
        <fullName evidence="1">Uncharacterized protein</fullName>
    </submittedName>
</protein>